<organism evidence="1 2">
    <name type="scientific">Allacma fusca</name>
    <dbReference type="NCBI Taxonomy" id="39272"/>
    <lineage>
        <taxon>Eukaryota</taxon>
        <taxon>Metazoa</taxon>
        <taxon>Ecdysozoa</taxon>
        <taxon>Arthropoda</taxon>
        <taxon>Hexapoda</taxon>
        <taxon>Collembola</taxon>
        <taxon>Symphypleona</taxon>
        <taxon>Sminthuridae</taxon>
        <taxon>Allacma</taxon>
    </lineage>
</organism>
<accession>A0A8J2LDZ8</accession>
<feature type="non-terminal residue" evidence="1">
    <location>
        <position position="1"/>
    </location>
</feature>
<dbReference type="Proteomes" id="UP000708208">
    <property type="component" value="Unassembled WGS sequence"/>
</dbReference>
<comment type="caution">
    <text evidence="1">The sequence shown here is derived from an EMBL/GenBank/DDBJ whole genome shotgun (WGS) entry which is preliminary data.</text>
</comment>
<keyword evidence="2" id="KW-1185">Reference proteome</keyword>
<protein>
    <submittedName>
        <fullName evidence="1">Uncharacterized protein</fullName>
    </submittedName>
</protein>
<gene>
    <name evidence="1" type="ORF">AFUS01_LOCUS40180</name>
</gene>
<evidence type="ECO:0000313" key="1">
    <source>
        <dbReference type="EMBL" id="CAG7830374.1"/>
    </source>
</evidence>
<proteinExistence type="predicted"/>
<sequence>MWSISPTGRRDKANLKIIHDFIENVIRERKETYALGKAEKSGDVQSDKSDFTESVYFSKKERFAFLDLLISIQDSSENQLTDAEIQE</sequence>
<name>A0A8J2LDZ8_9HEXA</name>
<dbReference type="OrthoDB" id="1470350at2759"/>
<dbReference type="EMBL" id="CAJVCH010555543">
    <property type="protein sequence ID" value="CAG7830374.1"/>
    <property type="molecule type" value="Genomic_DNA"/>
</dbReference>
<reference evidence="1" key="1">
    <citation type="submission" date="2021-06" db="EMBL/GenBank/DDBJ databases">
        <authorList>
            <person name="Hodson N. C."/>
            <person name="Mongue J. A."/>
            <person name="Jaron S. K."/>
        </authorList>
    </citation>
    <scope>NUCLEOTIDE SEQUENCE</scope>
</reference>
<dbReference type="AlphaFoldDB" id="A0A8J2LDZ8"/>
<evidence type="ECO:0000313" key="2">
    <source>
        <dbReference type="Proteomes" id="UP000708208"/>
    </source>
</evidence>